<dbReference type="EMBL" id="CP059733">
    <property type="protein sequence ID" value="WDE07278.1"/>
    <property type="molecule type" value="Genomic_DNA"/>
</dbReference>
<dbReference type="RefSeq" id="WP_169751452.1">
    <property type="nucleotide sequence ID" value="NZ_CP059733.1"/>
</dbReference>
<dbReference type="AlphaFoldDB" id="A0AAE9Z630"/>
<sequence length="54" mass="6128">MTDQFDRASELEALHRDKALEALQNAKEPPLIIDGVRCIGCQVLYEISEKQRKG</sequence>
<evidence type="ECO:0000313" key="2">
    <source>
        <dbReference type="Proteomes" id="UP000032352"/>
    </source>
</evidence>
<accession>A0AAE9Z630</accession>
<evidence type="ECO:0000313" key="1">
    <source>
        <dbReference type="EMBL" id="WDE07278.1"/>
    </source>
</evidence>
<organism evidence="1 2">
    <name type="scientific">Thalassomonas viridans</name>
    <dbReference type="NCBI Taxonomy" id="137584"/>
    <lineage>
        <taxon>Bacteria</taxon>
        <taxon>Pseudomonadati</taxon>
        <taxon>Pseudomonadota</taxon>
        <taxon>Gammaproteobacteria</taxon>
        <taxon>Alteromonadales</taxon>
        <taxon>Colwelliaceae</taxon>
        <taxon>Thalassomonas</taxon>
    </lineage>
</organism>
<dbReference type="KEGG" id="tvd:SG34_010510"/>
<reference evidence="1 2" key="1">
    <citation type="journal article" date="2015" name="Genome Announc.">
        <title>Draft Genome Sequences of Marine Isolates of Thalassomonas viridans and Thalassomonas actiniarum.</title>
        <authorList>
            <person name="Olonade I."/>
            <person name="van Zyl L.J."/>
            <person name="Trindade M."/>
        </authorList>
    </citation>
    <scope>NUCLEOTIDE SEQUENCE [LARGE SCALE GENOMIC DNA]</scope>
    <source>
        <strain evidence="1 2">XOM25</strain>
    </source>
</reference>
<name>A0AAE9Z630_9GAMM</name>
<dbReference type="Proteomes" id="UP000032352">
    <property type="component" value="Chromosome"/>
</dbReference>
<reference evidence="1 2" key="2">
    <citation type="journal article" date="2022" name="Mar. Drugs">
        <title>Bioassay-Guided Fractionation Leads to the Detection of Cholic Acid Generated by the Rare Thalassomonas sp.</title>
        <authorList>
            <person name="Pheiffer F."/>
            <person name="Schneider Y.K."/>
            <person name="Hansen E.H."/>
            <person name="Andersen J.H."/>
            <person name="Isaksson J."/>
            <person name="Busche T."/>
            <person name="R C."/>
            <person name="Kalinowski J."/>
            <person name="Zyl L.V."/>
            <person name="Trindade M."/>
        </authorList>
    </citation>
    <scope>NUCLEOTIDE SEQUENCE [LARGE SCALE GENOMIC DNA]</scope>
    <source>
        <strain evidence="1 2">XOM25</strain>
    </source>
</reference>
<proteinExistence type="predicted"/>
<protein>
    <submittedName>
        <fullName evidence="1">Uncharacterized protein</fullName>
    </submittedName>
</protein>
<keyword evidence="2" id="KW-1185">Reference proteome</keyword>
<gene>
    <name evidence="1" type="ORF">SG34_010510</name>
</gene>